<evidence type="ECO:0000256" key="1">
    <source>
        <dbReference type="ARBA" id="ARBA00093770"/>
    </source>
</evidence>
<comment type="caution">
    <text evidence="2">The sequence shown here is derived from an EMBL/GenBank/DDBJ whole genome shotgun (WGS) entry which is preliminary data.</text>
</comment>
<proteinExistence type="inferred from homology"/>
<dbReference type="AlphaFoldDB" id="A0A1V5M7F9"/>
<organism evidence="2">
    <name type="scientific">candidate division TA06 bacterium ADurb.Bin417</name>
    <dbReference type="NCBI Taxonomy" id="1852828"/>
    <lineage>
        <taxon>Bacteria</taxon>
        <taxon>Bacteria division TA06</taxon>
    </lineage>
</organism>
<dbReference type="EMBL" id="MWAK01000402">
    <property type="protein sequence ID" value="OPZ89168.1"/>
    <property type="molecule type" value="Genomic_DNA"/>
</dbReference>
<protein>
    <submittedName>
        <fullName evidence="2">Uncharacterized protein</fullName>
    </submittedName>
</protein>
<comment type="similarity">
    <text evidence="1">Belongs to the Rv0495c family.</text>
</comment>
<dbReference type="Proteomes" id="UP000485484">
    <property type="component" value="Unassembled WGS sequence"/>
</dbReference>
<dbReference type="Pfam" id="PF11307">
    <property type="entry name" value="DUF3109"/>
    <property type="match status" value="1"/>
</dbReference>
<name>A0A1V5M7F9_UNCT6</name>
<dbReference type="InterPro" id="IPR021458">
    <property type="entry name" value="Rv0495c"/>
</dbReference>
<evidence type="ECO:0000313" key="2">
    <source>
        <dbReference type="EMBL" id="OPZ89168.1"/>
    </source>
</evidence>
<gene>
    <name evidence="2" type="ORF">BWY73_01555</name>
</gene>
<reference evidence="2" key="1">
    <citation type="submission" date="2017-02" db="EMBL/GenBank/DDBJ databases">
        <title>Delving into the versatile metabolic prowess of the omnipresent phylum Bacteroidetes.</title>
        <authorList>
            <person name="Nobu M.K."/>
            <person name="Mei R."/>
            <person name="Narihiro T."/>
            <person name="Kuroda K."/>
            <person name="Liu W.-T."/>
        </authorList>
    </citation>
    <scope>NUCLEOTIDE SEQUENCE</scope>
    <source>
        <strain evidence="2">ADurb.Bin417</strain>
    </source>
</reference>
<accession>A0A1V5M7F9</accession>
<sequence>MGVEPGLEPDGQLFRQAGDDVGRQVFDADFEQEFHIQLFFSLLDFFVRPRLIVAGIIIKLYSKAGGQAKAGPPALVDALLSGMLLSYFQDNHFMLLISDILVTSEVLEAFFRCEPERCRGACCATGEGPVPLLPEETEILAAAQVRLEGCLDEAGRALLARAGTSILYGNRLSAPLLDNGACAYAVTRSGIVSCGIQAAAIPGFPKPVSCHLYPIRERFRAPYRVLFFDRWNICRPALESGRRTGTRLVDFLEAALIRRFGCDFYRRLRDRLAGKESGC</sequence>